<dbReference type="AlphaFoldDB" id="A0A0K2U9D2"/>
<organism evidence="1">
    <name type="scientific">Lepeophtheirus salmonis</name>
    <name type="common">Salmon louse</name>
    <name type="synonym">Caligus salmonis</name>
    <dbReference type="NCBI Taxonomy" id="72036"/>
    <lineage>
        <taxon>Eukaryota</taxon>
        <taxon>Metazoa</taxon>
        <taxon>Ecdysozoa</taxon>
        <taxon>Arthropoda</taxon>
        <taxon>Crustacea</taxon>
        <taxon>Multicrustacea</taxon>
        <taxon>Hexanauplia</taxon>
        <taxon>Copepoda</taxon>
        <taxon>Siphonostomatoida</taxon>
        <taxon>Caligidae</taxon>
        <taxon>Lepeophtheirus</taxon>
    </lineage>
</organism>
<sequence length="36" mass="4361">MQRHVNSSKQGLTYIKCYFEQQKNYIKRLNCRASSH</sequence>
<reference evidence="1" key="1">
    <citation type="submission" date="2014-05" db="EMBL/GenBank/DDBJ databases">
        <authorList>
            <person name="Chronopoulou M."/>
        </authorList>
    </citation>
    <scope>NUCLEOTIDE SEQUENCE</scope>
    <source>
        <tissue evidence="1">Whole organism</tissue>
    </source>
</reference>
<evidence type="ECO:0000313" key="1">
    <source>
        <dbReference type="EMBL" id="CDW34675.1"/>
    </source>
</evidence>
<accession>A0A0K2U9D2</accession>
<protein>
    <submittedName>
        <fullName evidence="1">Uncharacterized protein</fullName>
    </submittedName>
</protein>
<proteinExistence type="predicted"/>
<name>A0A0K2U9D2_LEPSM</name>
<dbReference type="EMBL" id="HACA01017314">
    <property type="protein sequence ID" value="CDW34675.1"/>
    <property type="molecule type" value="Transcribed_RNA"/>
</dbReference>